<dbReference type="GO" id="GO:0005768">
    <property type="term" value="C:endosome"/>
    <property type="evidence" value="ECO:0007669"/>
    <property type="project" value="UniProtKB-UniRule"/>
</dbReference>
<evidence type="ECO:0000256" key="5">
    <source>
        <dbReference type="ARBA" id="ARBA00022840"/>
    </source>
</evidence>
<keyword evidence="4 7" id="KW-0418">Kinase</keyword>
<evidence type="ECO:0000256" key="7">
    <source>
        <dbReference type="RuleBase" id="RU367084"/>
    </source>
</evidence>
<feature type="compositionally biased region" description="Basic residues" evidence="8">
    <location>
        <begin position="656"/>
        <end position="665"/>
    </location>
</feature>
<dbReference type="GO" id="GO:0046854">
    <property type="term" value="P:phosphatidylinositol phosphate biosynthetic process"/>
    <property type="evidence" value="ECO:0007669"/>
    <property type="project" value="UniProtKB-UniRule"/>
</dbReference>
<evidence type="ECO:0000259" key="9">
    <source>
        <dbReference type="PROSITE" id="PS50290"/>
    </source>
</evidence>
<dbReference type="InterPro" id="IPR000403">
    <property type="entry name" value="PI3/4_kinase_cat_dom"/>
</dbReference>
<feature type="compositionally biased region" description="Low complexity" evidence="8">
    <location>
        <begin position="39"/>
        <end position="49"/>
    </location>
</feature>
<dbReference type="GO" id="GO:0004430">
    <property type="term" value="F:1-phosphatidylinositol 4-kinase activity"/>
    <property type="evidence" value="ECO:0007669"/>
    <property type="project" value="UniProtKB-UniRule"/>
</dbReference>
<dbReference type="EC" id="2.7.1.67" evidence="7"/>
<dbReference type="InterPro" id="IPR039756">
    <property type="entry name" value="Lsb6/PI4K2"/>
</dbReference>
<evidence type="ECO:0000256" key="4">
    <source>
        <dbReference type="ARBA" id="ARBA00022777"/>
    </source>
</evidence>
<keyword evidence="2 7" id="KW-0808">Transferase</keyword>
<evidence type="ECO:0000256" key="3">
    <source>
        <dbReference type="ARBA" id="ARBA00022741"/>
    </source>
</evidence>
<name>A0A0F7SI89_PHARH</name>
<dbReference type="AlphaFoldDB" id="A0A0F7SI89"/>
<feature type="region of interest" description="Disordered" evidence="8">
    <location>
        <begin position="811"/>
        <end position="833"/>
    </location>
</feature>
<dbReference type="GO" id="GO:0005802">
    <property type="term" value="C:trans-Golgi network"/>
    <property type="evidence" value="ECO:0007669"/>
    <property type="project" value="TreeGrafter"/>
</dbReference>
<feature type="compositionally biased region" description="Low complexity" evidence="8">
    <location>
        <begin position="693"/>
        <end position="707"/>
    </location>
</feature>
<reference evidence="10" key="1">
    <citation type="submission" date="2014-08" db="EMBL/GenBank/DDBJ databases">
        <authorList>
            <person name="Sharma Rahul"/>
            <person name="Thines Marco"/>
        </authorList>
    </citation>
    <scope>NUCLEOTIDE SEQUENCE</scope>
</reference>
<comment type="catalytic activity">
    <reaction evidence="7">
        <text>a 1,2-diacyl-sn-glycero-3-phospho-(1D-myo-inositol) + ATP = a 1,2-diacyl-sn-glycero-3-phospho-(1D-myo-inositol 4-phosphate) + ADP + H(+)</text>
        <dbReference type="Rhea" id="RHEA:19877"/>
        <dbReference type="ChEBI" id="CHEBI:15378"/>
        <dbReference type="ChEBI" id="CHEBI:30616"/>
        <dbReference type="ChEBI" id="CHEBI:57880"/>
        <dbReference type="ChEBI" id="CHEBI:58178"/>
        <dbReference type="ChEBI" id="CHEBI:456216"/>
        <dbReference type="EC" id="2.7.1.67"/>
    </reaction>
</comment>
<evidence type="ECO:0000256" key="8">
    <source>
        <dbReference type="SAM" id="MobiDB-lite"/>
    </source>
</evidence>
<comment type="similarity">
    <text evidence="7">Belongs to the PI3/PI4-kinase family.</text>
</comment>
<accession>A0A0F7SI89</accession>
<organism evidence="10">
    <name type="scientific">Phaffia rhodozyma</name>
    <name type="common">Yeast</name>
    <name type="synonym">Xanthophyllomyces dendrorhous</name>
    <dbReference type="NCBI Taxonomy" id="264483"/>
    <lineage>
        <taxon>Eukaryota</taxon>
        <taxon>Fungi</taxon>
        <taxon>Dikarya</taxon>
        <taxon>Basidiomycota</taxon>
        <taxon>Agaricomycotina</taxon>
        <taxon>Tremellomycetes</taxon>
        <taxon>Cystofilobasidiales</taxon>
        <taxon>Mrakiaceae</taxon>
        <taxon>Phaffia</taxon>
    </lineage>
</organism>
<dbReference type="PANTHER" id="PTHR12865">
    <property type="entry name" value="PHOSPHATIDYLINOSITOL 4-KINASE TYPE-II"/>
    <property type="match status" value="1"/>
</dbReference>
<feature type="region of interest" description="Disordered" evidence="8">
    <location>
        <begin position="748"/>
        <end position="774"/>
    </location>
</feature>
<keyword evidence="6" id="KW-0472">Membrane</keyword>
<dbReference type="GO" id="GO:0007030">
    <property type="term" value="P:Golgi organization"/>
    <property type="evidence" value="ECO:0007669"/>
    <property type="project" value="TreeGrafter"/>
</dbReference>
<keyword evidence="3 7" id="KW-0547">Nucleotide-binding</keyword>
<feature type="region of interest" description="Disordered" evidence="8">
    <location>
        <begin position="1"/>
        <end position="51"/>
    </location>
</feature>
<feature type="region of interest" description="Disordered" evidence="8">
    <location>
        <begin position="655"/>
        <end position="735"/>
    </location>
</feature>
<feature type="compositionally biased region" description="Low complexity" evidence="8">
    <location>
        <begin position="714"/>
        <end position="731"/>
    </location>
</feature>
<dbReference type="Pfam" id="PF00454">
    <property type="entry name" value="PI3_PI4_kinase"/>
    <property type="match status" value="1"/>
</dbReference>
<comment type="subcellular location">
    <subcellularLocation>
        <location evidence="7">Cell membrane</location>
        <topology evidence="7">Peripheral membrane protein</topology>
    </subcellularLocation>
    <subcellularLocation>
        <location evidence="7">Vacuole membrane</location>
        <topology evidence="7">Peripheral membrane protein</topology>
    </subcellularLocation>
</comment>
<dbReference type="GO" id="GO:0000329">
    <property type="term" value="C:fungal-type vacuole membrane"/>
    <property type="evidence" value="ECO:0007669"/>
    <property type="project" value="TreeGrafter"/>
</dbReference>
<evidence type="ECO:0000256" key="6">
    <source>
        <dbReference type="ARBA" id="ARBA00023136"/>
    </source>
</evidence>
<feature type="domain" description="PI3K/PI4K catalytic" evidence="9">
    <location>
        <begin position="141"/>
        <end position="554"/>
    </location>
</feature>
<dbReference type="GO" id="GO:0005886">
    <property type="term" value="C:plasma membrane"/>
    <property type="evidence" value="ECO:0007669"/>
    <property type="project" value="UniProtKB-SubCell"/>
</dbReference>
<proteinExistence type="inferred from homology"/>
<keyword evidence="1 7" id="KW-1003">Cell membrane</keyword>
<comment type="cofactor">
    <cofactor evidence="7">
        <name>Mg(2+)</name>
        <dbReference type="ChEBI" id="CHEBI:18420"/>
    </cofactor>
    <cofactor evidence="7">
        <name>Mn(2+)</name>
        <dbReference type="ChEBI" id="CHEBI:29035"/>
    </cofactor>
</comment>
<dbReference type="PROSITE" id="PS50290">
    <property type="entry name" value="PI3_4_KINASE_3"/>
    <property type="match status" value="1"/>
</dbReference>
<protein>
    <recommendedName>
        <fullName evidence="7">Phosphatidylinositol 4-kinase</fullName>
        <ecNumber evidence="7">2.7.1.67</ecNumber>
    </recommendedName>
</protein>
<dbReference type="PANTHER" id="PTHR12865:SF1">
    <property type="entry name" value="PHOSPHATIDYLINOSITOL 4-KINASE TYPE 2"/>
    <property type="match status" value="1"/>
</dbReference>
<keyword evidence="5 7" id="KW-0067">ATP-binding</keyword>
<feature type="compositionally biased region" description="Basic and acidic residues" evidence="8">
    <location>
        <begin position="666"/>
        <end position="680"/>
    </location>
</feature>
<dbReference type="GO" id="GO:0005524">
    <property type="term" value="F:ATP binding"/>
    <property type="evidence" value="ECO:0007669"/>
    <property type="project" value="UniProtKB-UniRule"/>
</dbReference>
<evidence type="ECO:0000256" key="2">
    <source>
        <dbReference type="ARBA" id="ARBA00022679"/>
    </source>
</evidence>
<dbReference type="EMBL" id="LN483326">
    <property type="protein sequence ID" value="CDZ98145.1"/>
    <property type="molecule type" value="Genomic_DNA"/>
</dbReference>
<dbReference type="GO" id="GO:0007032">
    <property type="term" value="P:endosome organization"/>
    <property type="evidence" value="ECO:0007669"/>
    <property type="project" value="TreeGrafter"/>
</dbReference>
<evidence type="ECO:0000256" key="1">
    <source>
        <dbReference type="ARBA" id="ARBA00022475"/>
    </source>
</evidence>
<sequence>MHSHSGYQPLPSSSSPEPRITFPPRPPAVSHRESCPDPSSSSNKRLSSSKVDLGSVEAGLSKWISRVSLRKRMSIRSMKKRRHTGRGQQEAKMLMKSVFGIGGSAGSPLPLASSAGFTTQLMSESQFQEVVTSVQEAISLGIHPKMITKGSSGSYFAVNSSSKIVAVFKPKDEEPYGRLNPKWTKWIHRKLFWWVGFGRACLIPNLSYISEVAASCLDDRLGLGIVPCTRLVSLSSPAFFYDWIDRTAYRNNGKPLREKAGSFQVSYYRLISMCLCKYQDATEWLKKHPWPGPFYDEEALDHHSSRHHLRRCLRAGAMVCGRAGADTWDADGNEYEQDQNSYNEQGYQQTGRDVTFRWTADLKTQFWEELQKLVVLDVLMHNTDRGMDNYMIKYTPATPPAPKFVPTVISEPPSSMSLPNIGKAFQTTSPESTENRPRIQIAAIDNSLSFPHHHPKGWRSYTYGWLYLPVSLIGQPFSESIRKHFIPLFSSPAWWEQTTKELRALFELDSDFSEDMWERQLAVLKGQGYSLLESLKTTDEGPLELCRRERMEVIRVEIEVPDDPITDQLVADTLGSTPVSVDASVETLPVSVRPTIDHRHSSEARLSAGASTFSCPSLASFRPAPISGSPQTVWRGFQGHSGVTALASLDKFDRTQKKRMRKVRKKSIDAGEDESGHSEYSRGAFSDGDDSESSSFIQQSSSSFRFPPSRHRIPIAPRPARGRSFSSSGSGHKARMSLDGIVESSLEGFATPKGMSRSTSSQRMDANDGAADADVDADVDADADEEEDEEVEDEAMTQSLWSIRSLGGIGGVKTNKGKHHRWSSDGGGRPNKLAKEVPTRVVLVERLKPITSTAFFSGW</sequence>
<evidence type="ECO:0000313" key="10">
    <source>
        <dbReference type="EMBL" id="CDZ98145.1"/>
    </source>
</evidence>